<accession>A0AAV1HVJ0</accession>
<dbReference type="EMBL" id="CAUYUE010000002">
    <property type="protein sequence ID" value="CAK0746245.1"/>
    <property type="molecule type" value="Genomic_DNA"/>
</dbReference>
<gene>
    <name evidence="18" type="ORF">CVIRNUC_001677</name>
</gene>
<feature type="transmembrane region" description="Helical" evidence="17">
    <location>
        <begin position="261"/>
        <end position="288"/>
    </location>
</feature>
<evidence type="ECO:0000256" key="4">
    <source>
        <dbReference type="ARBA" id="ARBA00005189"/>
    </source>
</evidence>
<dbReference type="AlphaFoldDB" id="A0AAV1HVJ0"/>
<feature type="transmembrane region" description="Helical" evidence="17">
    <location>
        <begin position="118"/>
        <end position="143"/>
    </location>
</feature>
<evidence type="ECO:0000256" key="1">
    <source>
        <dbReference type="ARBA" id="ARBA00001698"/>
    </source>
</evidence>
<evidence type="ECO:0000256" key="14">
    <source>
        <dbReference type="ARBA" id="ARBA00023209"/>
    </source>
</evidence>
<evidence type="ECO:0000313" key="19">
    <source>
        <dbReference type="Proteomes" id="UP001314263"/>
    </source>
</evidence>
<dbReference type="GO" id="GO:0016020">
    <property type="term" value="C:membrane"/>
    <property type="evidence" value="ECO:0007669"/>
    <property type="project" value="UniProtKB-SubCell"/>
</dbReference>
<evidence type="ECO:0000256" key="13">
    <source>
        <dbReference type="ARBA" id="ARBA00023136"/>
    </source>
</evidence>
<evidence type="ECO:0000256" key="6">
    <source>
        <dbReference type="ARBA" id="ARBA00012487"/>
    </source>
</evidence>
<keyword evidence="10 16" id="KW-0548">Nucleotidyltransferase</keyword>
<comment type="subcellular location">
    <subcellularLocation>
        <location evidence="2">Membrane</location>
        <topology evidence="2">Multi-pass membrane protein</topology>
    </subcellularLocation>
</comment>
<evidence type="ECO:0000256" key="5">
    <source>
        <dbReference type="ARBA" id="ARBA00010185"/>
    </source>
</evidence>
<feature type="transmembrane region" description="Helical" evidence="17">
    <location>
        <begin position="309"/>
        <end position="327"/>
    </location>
</feature>
<proteinExistence type="inferred from homology"/>
<keyword evidence="15" id="KW-1208">Phospholipid metabolism</keyword>
<comment type="catalytic activity">
    <reaction evidence="1 16">
        <text>a 1,2-diacyl-sn-glycero-3-phosphate + CTP + H(+) = a CDP-1,2-diacyl-sn-glycerol + diphosphate</text>
        <dbReference type="Rhea" id="RHEA:16229"/>
        <dbReference type="ChEBI" id="CHEBI:15378"/>
        <dbReference type="ChEBI" id="CHEBI:33019"/>
        <dbReference type="ChEBI" id="CHEBI:37563"/>
        <dbReference type="ChEBI" id="CHEBI:58332"/>
        <dbReference type="ChEBI" id="CHEBI:58608"/>
        <dbReference type="EC" id="2.7.7.41"/>
    </reaction>
</comment>
<feature type="transmembrane region" description="Helical" evidence="17">
    <location>
        <begin position="164"/>
        <end position="186"/>
    </location>
</feature>
<keyword evidence="7" id="KW-0444">Lipid biosynthesis</keyword>
<keyword evidence="19" id="KW-1185">Reference proteome</keyword>
<evidence type="ECO:0000256" key="11">
    <source>
        <dbReference type="ARBA" id="ARBA00022989"/>
    </source>
</evidence>
<evidence type="ECO:0000256" key="8">
    <source>
        <dbReference type="ARBA" id="ARBA00022679"/>
    </source>
</evidence>
<keyword evidence="11 17" id="KW-1133">Transmembrane helix</keyword>
<dbReference type="GO" id="GO:0004605">
    <property type="term" value="F:phosphatidate cytidylyltransferase activity"/>
    <property type="evidence" value="ECO:0007669"/>
    <property type="project" value="UniProtKB-EC"/>
</dbReference>
<organism evidence="18 19">
    <name type="scientific">Coccomyxa viridis</name>
    <dbReference type="NCBI Taxonomy" id="1274662"/>
    <lineage>
        <taxon>Eukaryota</taxon>
        <taxon>Viridiplantae</taxon>
        <taxon>Chlorophyta</taxon>
        <taxon>core chlorophytes</taxon>
        <taxon>Trebouxiophyceae</taxon>
        <taxon>Trebouxiophyceae incertae sedis</taxon>
        <taxon>Coccomyxaceae</taxon>
        <taxon>Coccomyxa</taxon>
    </lineage>
</organism>
<dbReference type="PANTHER" id="PTHR47101:SF1">
    <property type="entry name" value="PHOSPHATIDATE CYTIDYLYLTRANSFERASE 4, CHLOROPLASTIC"/>
    <property type="match status" value="1"/>
</dbReference>
<evidence type="ECO:0000256" key="17">
    <source>
        <dbReference type="SAM" id="Phobius"/>
    </source>
</evidence>
<dbReference type="EC" id="2.7.7.41" evidence="6 16"/>
<dbReference type="PANTHER" id="PTHR47101">
    <property type="entry name" value="PHOSPHATIDATE CYTIDYLYLTRANSFERASE 5, CHLOROPLASTIC"/>
    <property type="match status" value="1"/>
</dbReference>
<feature type="transmembrane region" description="Helical" evidence="17">
    <location>
        <begin position="333"/>
        <end position="353"/>
    </location>
</feature>
<name>A0AAV1HVJ0_9CHLO</name>
<feature type="transmembrane region" description="Helical" evidence="17">
    <location>
        <begin position="192"/>
        <end position="210"/>
    </location>
</feature>
<dbReference type="GO" id="GO:0008654">
    <property type="term" value="P:phospholipid biosynthetic process"/>
    <property type="evidence" value="ECO:0007669"/>
    <property type="project" value="UniProtKB-KW"/>
</dbReference>
<sequence length="403" mass="42469">MTASVLGGQHHPLLCPLSHHRSSQCIAATFQPQKLSVQRQQLARVSPDITRSQRGPSNFEQTAVQQQKSLCSRRRVVSPAAISADAGIPVVASQQAGAEPVQSRGLGSLTSRILSGSVLGLSGGLIILAGGWVFTAATCLVAYQATQEFYGFITSKGISAGMEPPPPAVSVLTSLMCVCLSVWTYASNGRSTAALAVSSFALLSLQLLTVPKLKFSQLASSVFGLFYCGYLPSFWIKLRVLSAPAVNSSVVHGWPVLLGGLTHWTVGLIATFMTVACTIAADTGAYAFGKTLGRTQLISISPKKTVEGAVGGLACSTVVALAFWRFLRWPAQAGVAVGLAVLIFLASLCGDLIESVMKREAGLKDSSDLIPGHGGLLDRFDSYIFTGAIVYFILKFVTPLFGL</sequence>
<comment type="caution">
    <text evidence="18">The sequence shown here is derived from an EMBL/GenBank/DDBJ whole genome shotgun (WGS) entry which is preliminary data.</text>
</comment>
<keyword evidence="14" id="KW-0594">Phospholipid biosynthesis</keyword>
<comment type="pathway">
    <text evidence="3 16">Phospholipid metabolism; CDP-diacylglycerol biosynthesis; CDP-diacylglycerol from sn-glycerol 3-phosphate: step 3/3.</text>
</comment>
<evidence type="ECO:0000256" key="2">
    <source>
        <dbReference type="ARBA" id="ARBA00004141"/>
    </source>
</evidence>
<evidence type="ECO:0000256" key="15">
    <source>
        <dbReference type="ARBA" id="ARBA00023264"/>
    </source>
</evidence>
<reference evidence="18 19" key="1">
    <citation type="submission" date="2023-10" db="EMBL/GenBank/DDBJ databases">
        <authorList>
            <person name="Maclean D."/>
            <person name="Macfadyen A."/>
        </authorList>
    </citation>
    <scope>NUCLEOTIDE SEQUENCE [LARGE SCALE GENOMIC DNA]</scope>
</reference>
<evidence type="ECO:0000256" key="9">
    <source>
        <dbReference type="ARBA" id="ARBA00022692"/>
    </source>
</evidence>
<evidence type="ECO:0000256" key="16">
    <source>
        <dbReference type="RuleBase" id="RU003938"/>
    </source>
</evidence>
<keyword evidence="13 17" id="KW-0472">Membrane</keyword>
<feature type="transmembrane region" description="Helical" evidence="17">
    <location>
        <begin position="222"/>
        <end position="241"/>
    </location>
</feature>
<keyword evidence="9 16" id="KW-0812">Transmembrane</keyword>
<evidence type="ECO:0000256" key="10">
    <source>
        <dbReference type="ARBA" id="ARBA00022695"/>
    </source>
</evidence>
<evidence type="ECO:0000256" key="12">
    <source>
        <dbReference type="ARBA" id="ARBA00023098"/>
    </source>
</evidence>
<feature type="transmembrane region" description="Helical" evidence="17">
    <location>
        <begin position="383"/>
        <end position="402"/>
    </location>
</feature>
<comment type="pathway">
    <text evidence="4">Lipid metabolism.</text>
</comment>
<evidence type="ECO:0000256" key="3">
    <source>
        <dbReference type="ARBA" id="ARBA00005119"/>
    </source>
</evidence>
<evidence type="ECO:0000313" key="18">
    <source>
        <dbReference type="EMBL" id="CAK0746245.1"/>
    </source>
</evidence>
<protein>
    <recommendedName>
        <fullName evidence="6 16">Phosphatidate cytidylyltransferase</fullName>
        <ecNumber evidence="6 16">2.7.7.41</ecNumber>
    </recommendedName>
</protein>
<keyword evidence="12" id="KW-0443">Lipid metabolism</keyword>
<dbReference type="InterPro" id="IPR000374">
    <property type="entry name" value="PC_trans"/>
</dbReference>
<evidence type="ECO:0000256" key="7">
    <source>
        <dbReference type="ARBA" id="ARBA00022516"/>
    </source>
</evidence>
<dbReference type="Proteomes" id="UP001314263">
    <property type="component" value="Unassembled WGS sequence"/>
</dbReference>
<dbReference type="Pfam" id="PF01148">
    <property type="entry name" value="CTP_transf_1"/>
    <property type="match status" value="1"/>
</dbReference>
<keyword evidence="8 16" id="KW-0808">Transferase</keyword>
<dbReference type="PROSITE" id="PS01315">
    <property type="entry name" value="CDS"/>
    <property type="match status" value="1"/>
</dbReference>
<comment type="similarity">
    <text evidence="5 16">Belongs to the CDS family.</text>
</comment>